<reference evidence="18 19" key="1">
    <citation type="submission" date="2023-12" db="EMBL/GenBank/DDBJ databases">
        <title>Amycolatopsis sp. V23-08.</title>
        <authorList>
            <person name="Somphong A."/>
        </authorList>
    </citation>
    <scope>NUCLEOTIDE SEQUENCE [LARGE SCALE GENOMIC DNA]</scope>
    <source>
        <strain evidence="18 19">V23-08</strain>
    </source>
</reference>
<comment type="subunit">
    <text evidence="15">Homodimer.</text>
</comment>
<evidence type="ECO:0000256" key="11">
    <source>
        <dbReference type="ARBA" id="ARBA00029304"/>
    </source>
</evidence>
<comment type="catalytic activity">
    <reaction evidence="11">
        <text>(2R)-2,3-dihydroxy-3-methylbutanoate = 3-methyl-2-oxobutanoate + H2O</text>
        <dbReference type="Rhea" id="RHEA:24809"/>
        <dbReference type="ChEBI" id="CHEBI:11851"/>
        <dbReference type="ChEBI" id="CHEBI:15377"/>
        <dbReference type="ChEBI" id="CHEBI:49072"/>
        <dbReference type="EC" id="4.2.1.9"/>
    </reaction>
    <physiologicalReaction direction="left-to-right" evidence="11">
        <dbReference type="Rhea" id="RHEA:24810"/>
    </physiologicalReaction>
</comment>
<dbReference type="InterPro" id="IPR037237">
    <property type="entry name" value="IlvD/EDD_N"/>
</dbReference>
<evidence type="ECO:0000259" key="17">
    <source>
        <dbReference type="Pfam" id="PF24877"/>
    </source>
</evidence>
<comment type="similarity">
    <text evidence="2 15">Belongs to the IlvD/Edd family.</text>
</comment>
<evidence type="ECO:0000256" key="8">
    <source>
        <dbReference type="ARBA" id="ARBA00023014"/>
    </source>
</evidence>
<dbReference type="Proteomes" id="UP001304298">
    <property type="component" value="Unassembled WGS sequence"/>
</dbReference>
<dbReference type="Pfam" id="PF24877">
    <property type="entry name" value="ILV_EDD_C"/>
    <property type="match status" value="1"/>
</dbReference>
<proteinExistence type="inferred from homology"/>
<dbReference type="GO" id="GO:0004160">
    <property type="term" value="F:dihydroxy-acid dehydratase activity"/>
    <property type="evidence" value="ECO:0007669"/>
    <property type="project" value="UniProtKB-EC"/>
</dbReference>
<feature type="domain" description="Dihydroxy-acid/6-phosphogluconate dehydratase N-terminal" evidence="16">
    <location>
        <begin position="34"/>
        <end position="358"/>
    </location>
</feature>
<comment type="cofactor">
    <cofactor evidence="1 15">
        <name>Mg(2+)</name>
        <dbReference type="ChEBI" id="CHEBI:18420"/>
    </cofactor>
</comment>
<accession>A0ABU5RD57</accession>
<feature type="active site" description="Proton acceptor" evidence="15">
    <location>
        <position position="519"/>
    </location>
</feature>
<sequence>MPPLRSRTTTHGRNAAGARSLWRATGMTDSDFGKPIVAIANSYTQFVPGHVHLKDLGEIVAGAVKEAGGVAREFHTIAVDDGIAMGHSGMLYSLPSREIIADSVEYMVNAHQADALVCISNCDKITPGMLNAAMRLNIPVVFVSGGPMEAGKAVVVGGVAQAPTDLITAIAASASPEVDEDGLGIVERSACPTCGSCSGMFTANSMNCLTEALGLSLPGNGSTLATHAARRALFEEAGRTVVELCRSWYENDDASVLPRSIASKAAFENAMALDMAMGGSTNTVLHILAAAQEGEVDFTIDDIDAIGRRVPCLSKVAPNSDYHMEDVHRAGGIPAILGELYRGGLLNTDVRSVHSPDIESWLSAWDIRASSPSSEAVELFHAAPGGVRTTQAFSTSNRWSSLDTDAAGGCIRDVEHAYTKDGGLAILRGNLAENGAVIKSAGIDEELWHFEGPARVLESQEEAVSAILKKEIQPGEVLVIRYEGPAGGPGMQEMLHPTAFLKGSGLGKKCALITDGRFSGGSSGISVGHISPEAAAGGLIALVETGDRIVLDVHERRLELLVDPEILAERRSKMETSERPWQPKERERPITAALRAYARMATSADTGAVRDPNK</sequence>
<keyword evidence="10 15" id="KW-0100">Branched-chain amino acid biosynthesis</keyword>
<keyword evidence="19" id="KW-1185">Reference proteome</keyword>
<evidence type="ECO:0000256" key="3">
    <source>
        <dbReference type="ARBA" id="ARBA00022605"/>
    </source>
</evidence>
<comment type="function">
    <text evidence="15">Functions in the biosynthesis of branched-chain amino acids. Catalyzes the dehydration of (2R,3R)-2,3-dihydroxy-3-methylpentanoate (2,3-dihydroxy-3-methylvalerate) into 2-oxo-3-methylpentanoate (2-oxo-3-methylvalerate) and of (2R)-2,3-dihydroxy-3-methylbutanoate (2,3-dihydroxyisovalerate) into 2-oxo-3-methylbutanoate (2-oxoisovalerate), the penultimate precursor to L-isoleucine and L-valine, respectively.</text>
</comment>
<evidence type="ECO:0000256" key="10">
    <source>
        <dbReference type="ARBA" id="ARBA00023304"/>
    </source>
</evidence>
<dbReference type="PANTHER" id="PTHR43661">
    <property type="entry name" value="D-XYLONATE DEHYDRATASE"/>
    <property type="match status" value="1"/>
</dbReference>
<evidence type="ECO:0000256" key="7">
    <source>
        <dbReference type="ARBA" id="ARBA00023004"/>
    </source>
</evidence>
<keyword evidence="9 15" id="KW-0456">Lyase</keyword>
<evidence type="ECO:0000256" key="12">
    <source>
        <dbReference type="ARBA" id="ARBA00029436"/>
    </source>
</evidence>
<comment type="caution">
    <text evidence="18">The sequence shown here is derived from an EMBL/GenBank/DDBJ whole genome shotgun (WGS) entry which is preliminary data.</text>
</comment>
<evidence type="ECO:0000256" key="1">
    <source>
        <dbReference type="ARBA" id="ARBA00001946"/>
    </source>
</evidence>
<feature type="binding site" evidence="15">
    <location>
        <position position="123"/>
    </location>
    <ligand>
        <name>Mg(2+)</name>
        <dbReference type="ChEBI" id="CHEBI:18420"/>
    </ligand>
</feature>
<gene>
    <name evidence="15 18" type="primary">ilvD</name>
    <name evidence="18" type="ORF">VA596_32025</name>
</gene>
<evidence type="ECO:0000256" key="2">
    <source>
        <dbReference type="ARBA" id="ARBA00006486"/>
    </source>
</evidence>
<protein>
    <recommendedName>
        <fullName evidence="14 15">Dihydroxy-acid dehydratase</fullName>
        <shortName evidence="15">DAD</shortName>
        <ecNumber evidence="14 15">4.2.1.9</ecNumber>
    </recommendedName>
</protein>
<dbReference type="InterPro" id="IPR042096">
    <property type="entry name" value="Dihydro-acid_dehy_C"/>
</dbReference>
<evidence type="ECO:0000256" key="9">
    <source>
        <dbReference type="ARBA" id="ARBA00023239"/>
    </source>
</evidence>
<keyword evidence="5 15" id="KW-0479">Metal-binding</keyword>
<evidence type="ECO:0000256" key="4">
    <source>
        <dbReference type="ARBA" id="ARBA00022714"/>
    </source>
</evidence>
<dbReference type="Gene3D" id="3.50.30.80">
    <property type="entry name" value="IlvD/EDD C-terminal domain-like"/>
    <property type="match status" value="1"/>
</dbReference>
<comment type="catalytic activity">
    <reaction evidence="15">
        <text>(2R,3R)-2,3-dihydroxy-3-methylpentanoate = (S)-3-methyl-2-oxopentanoate + H2O</text>
        <dbReference type="Rhea" id="RHEA:27694"/>
        <dbReference type="ChEBI" id="CHEBI:15377"/>
        <dbReference type="ChEBI" id="CHEBI:35146"/>
        <dbReference type="ChEBI" id="CHEBI:49258"/>
        <dbReference type="EC" id="4.2.1.9"/>
    </reaction>
</comment>
<comment type="pathway">
    <text evidence="12 15">Amino-acid biosynthesis; L-valine biosynthesis; L-valine from pyruvate: step 3/4.</text>
</comment>
<comment type="cofactor">
    <cofactor evidence="15">
        <name>[2Fe-2S] cluster</name>
        <dbReference type="ChEBI" id="CHEBI:190135"/>
    </cofactor>
    <text evidence="15">Binds 1 [2Fe-2S] cluster per subunit. This cluster acts as a Lewis acid cofactor.</text>
</comment>
<dbReference type="PANTHER" id="PTHR43661:SF3">
    <property type="entry name" value="D-XYLONATE DEHYDRATASE YAGF-RELATED"/>
    <property type="match status" value="1"/>
</dbReference>
<dbReference type="PROSITE" id="PS00887">
    <property type="entry name" value="ILVD_EDD_2"/>
    <property type="match status" value="1"/>
</dbReference>
<feature type="domain" description="Dihydroxy-acid/6-phosphogluconate dehydratase C-terminal" evidence="17">
    <location>
        <begin position="410"/>
        <end position="608"/>
    </location>
</feature>
<keyword evidence="8 15" id="KW-0411">Iron-sulfur</keyword>
<keyword evidence="7 15" id="KW-0408">Iron</keyword>
<dbReference type="PROSITE" id="PS00886">
    <property type="entry name" value="ILVD_EDD_1"/>
    <property type="match status" value="1"/>
</dbReference>
<dbReference type="NCBIfam" id="NF009103">
    <property type="entry name" value="PRK12448.1"/>
    <property type="match status" value="1"/>
</dbReference>
<evidence type="ECO:0000256" key="5">
    <source>
        <dbReference type="ARBA" id="ARBA00022723"/>
    </source>
</evidence>
<comment type="caution">
    <text evidence="15">Lacks conserved residue(s) required for the propagation of feature annotation.</text>
</comment>
<keyword evidence="4 15" id="KW-0001">2Fe-2S</keyword>
<feature type="binding site" description="via carbamate group" evidence="15">
    <location>
        <position position="124"/>
    </location>
    <ligand>
        <name>Mg(2+)</name>
        <dbReference type="ChEBI" id="CHEBI:18420"/>
    </ligand>
</feature>
<feature type="binding site" evidence="15">
    <location>
        <position position="493"/>
    </location>
    <ligand>
        <name>Mg(2+)</name>
        <dbReference type="ChEBI" id="CHEBI:18420"/>
    </ligand>
</feature>
<keyword evidence="6 15" id="KW-0460">Magnesium</keyword>
<dbReference type="RefSeq" id="WP_323331935.1">
    <property type="nucleotide sequence ID" value="NZ_JAYFSI010000008.1"/>
</dbReference>
<organism evidence="18 19">
    <name type="scientific">Amycolatopsis heterodermiae</name>
    <dbReference type="NCBI Taxonomy" id="3110235"/>
    <lineage>
        <taxon>Bacteria</taxon>
        <taxon>Bacillati</taxon>
        <taxon>Actinomycetota</taxon>
        <taxon>Actinomycetes</taxon>
        <taxon>Pseudonocardiales</taxon>
        <taxon>Pseudonocardiaceae</taxon>
        <taxon>Amycolatopsis</taxon>
    </lineage>
</organism>
<keyword evidence="3 15" id="KW-0028">Amino-acid biosynthesis</keyword>
<name>A0ABU5RD57_9PSEU</name>
<dbReference type="Pfam" id="PF00920">
    <property type="entry name" value="ILVD_EDD_N"/>
    <property type="match status" value="1"/>
</dbReference>
<evidence type="ECO:0000313" key="19">
    <source>
        <dbReference type="Proteomes" id="UP001304298"/>
    </source>
</evidence>
<evidence type="ECO:0000256" key="15">
    <source>
        <dbReference type="HAMAP-Rule" id="MF_00012"/>
    </source>
</evidence>
<dbReference type="InterPro" id="IPR020558">
    <property type="entry name" value="DiOHA_6PGluconate_deHydtase_CS"/>
</dbReference>
<feature type="modified residue" description="N6-carboxylysine" evidence="15">
    <location>
        <position position="124"/>
    </location>
</feature>
<evidence type="ECO:0000256" key="13">
    <source>
        <dbReference type="ARBA" id="ARBA00029437"/>
    </source>
</evidence>
<dbReference type="EMBL" id="JAYFSI010000008">
    <property type="protein sequence ID" value="MEA5364197.1"/>
    <property type="molecule type" value="Genomic_DNA"/>
</dbReference>
<dbReference type="SUPFAM" id="SSF52016">
    <property type="entry name" value="LeuD/IlvD-like"/>
    <property type="match status" value="1"/>
</dbReference>
<evidence type="ECO:0000256" key="14">
    <source>
        <dbReference type="ARBA" id="ARBA00029490"/>
    </source>
</evidence>
<dbReference type="InterPro" id="IPR056740">
    <property type="entry name" value="ILV_EDD_C"/>
</dbReference>
<comment type="pathway">
    <text evidence="13 15">Amino-acid biosynthesis; L-isoleucine biosynthesis; L-isoleucine from 2-oxobutanoate: step 3/4.</text>
</comment>
<evidence type="ECO:0000259" key="16">
    <source>
        <dbReference type="Pfam" id="PF00920"/>
    </source>
</evidence>
<dbReference type="NCBIfam" id="TIGR00110">
    <property type="entry name" value="ilvD"/>
    <property type="match status" value="1"/>
</dbReference>
<dbReference type="InterPro" id="IPR004404">
    <property type="entry name" value="DihydroxyA_deHydtase"/>
</dbReference>
<evidence type="ECO:0000256" key="6">
    <source>
        <dbReference type="ARBA" id="ARBA00022842"/>
    </source>
</evidence>
<dbReference type="InterPro" id="IPR000581">
    <property type="entry name" value="ILV_EDD_N"/>
</dbReference>
<feature type="binding site" evidence="15">
    <location>
        <position position="81"/>
    </location>
    <ligand>
        <name>Mg(2+)</name>
        <dbReference type="ChEBI" id="CHEBI:18420"/>
    </ligand>
</feature>
<evidence type="ECO:0000313" key="18">
    <source>
        <dbReference type="EMBL" id="MEA5364197.1"/>
    </source>
</evidence>
<dbReference type="SUPFAM" id="SSF143975">
    <property type="entry name" value="IlvD/EDD N-terminal domain-like"/>
    <property type="match status" value="1"/>
</dbReference>
<dbReference type="EC" id="4.2.1.9" evidence="14 15"/>
<dbReference type="HAMAP" id="MF_00012">
    <property type="entry name" value="IlvD"/>
    <property type="match status" value="1"/>
</dbReference>